<feature type="signal peptide" evidence="1">
    <location>
        <begin position="1"/>
        <end position="19"/>
    </location>
</feature>
<gene>
    <name evidence="3" type="primary">LOC107218009</name>
</gene>
<dbReference type="RefSeq" id="XP_015511227.2">
    <property type="nucleotide sequence ID" value="XM_015655741.2"/>
</dbReference>
<keyword evidence="1" id="KW-0732">Signal</keyword>
<dbReference type="Proteomes" id="UP000829291">
    <property type="component" value="Chromosome 5"/>
</dbReference>
<dbReference type="InParanoid" id="A0A6J0BAN0"/>
<proteinExistence type="predicted"/>
<feature type="chain" id="PRO_5045863649" evidence="1">
    <location>
        <begin position="20"/>
        <end position="265"/>
    </location>
</feature>
<dbReference type="GeneID" id="107218009"/>
<accession>A0A6J0BAN0</accession>
<evidence type="ECO:0000313" key="3">
    <source>
        <dbReference type="RefSeq" id="XP_015511227.2"/>
    </source>
</evidence>
<reference evidence="3" key="1">
    <citation type="submission" date="2025-08" db="UniProtKB">
        <authorList>
            <consortium name="RefSeq"/>
        </authorList>
    </citation>
    <scope>IDENTIFICATION</scope>
    <source>
        <tissue evidence="3">Thorax and Abdomen</tissue>
    </source>
</reference>
<sequence>MDLTRNAIALGLFCVLATAAEPPVPQGIRASNVLGGSGQHASFSFVRPGLTQTSYSFNGPSSHQAFSSSIGNPHLAQKVLPNVAQALAYRNPGLGYFPTGPITTAYASSGVQAAPGGHPPTLGTQVAYQGAPAPDQSEAAALRAYLQQQYQQQYQQQIQQQYLQAQQQHQLQNSQAAPQAQPDATAYQAQLAQIHAFRQAQAQAQAAQSSEQLQQIPEQIQLQQREQQQQQQQQQQTQNLLGVAYSSAPSVAHVKVSGNGYNFDF</sequence>
<evidence type="ECO:0000313" key="2">
    <source>
        <dbReference type="Proteomes" id="UP000829291"/>
    </source>
</evidence>
<dbReference type="OrthoDB" id="7698927at2759"/>
<dbReference type="KEGG" id="nlo:107218009"/>
<protein>
    <submittedName>
        <fullName evidence="3">Ras-interacting protein RIP3</fullName>
    </submittedName>
</protein>
<dbReference type="AlphaFoldDB" id="A0A6J0BAN0"/>
<evidence type="ECO:0000256" key="1">
    <source>
        <dbReference type="SAM" id="SignalP"/>
    </source>
</evidence>
<keyword evidence="2" id="KW-1185">Reference proteome</keyword>
<organism evidence="3">
    <name type="scientific">Neodiprion lecontei</name>
    <name type="common">Redheaded pine sawfly</name>
    <dbReference type="NCBI Taxonomy" id="441921"/>
    <lineage>
        <taxon>Eukaryota</taxon>
        <taxon>Metazoa</taxon>
        <taxon>Ecdysozoa</taxon>
        <taxon>Arthropoda</taxon>
        <taxon>Hexapoda</taxon>
        <taxon>Insecta</taxon>
        <taxon>Pterygota</taxon>
        <taxon>Neoptera</taxon>
        <taxon>Endopterygota</taxon>
        <taxon>Hymenoptera</taxon>
        <taxon>Tenthredinoidea</taxon>
        <taxon>Diprionidae</taxon>
        <taxon>Diprioninae</taxon>
        <taxon>Neodiprion</taxon>
    </lineage>
</organism>
<name>A0A6J0BAN0_NEOLC</name>